<gene>
    <name evidence="2" type="ORF">GGR35_001444</name>
</gene>
<dbReference type="SUPFAM" id="SSF53335">
    <property type="entry name" value="S-adenosyl-L-methionine-dependent methyltransferases"/>
    <property type="match status" value="1"/>
</dbReference>
<dbReference type="InterPro" id="IPR006342">
    <property type="entry name" value="FkbM_mtfrase"/>
</dbReference>
<dbReference type="NCBIfam" id="TIGR01444">
    <property type="entry name" value="fkbM_fam"/>
    <property type="match status" value="1"/>
</dbReference>
<evidence type="ECO:0000313" key="2">
    <source>
        <dbReference type="EMBL" id="MBB3968852.1"/>
    </source>
</evidence>
<dbReference type="EMBL" id="JACIEG010000002">
    <property type="protein sequence ID" value="MBB3968852.1"/>
    <property type="molecule type" value="Genomic_DNA"/>
</dbReference>
<dbReference type="PANTHER" id="PTHR34203:SF15">
    <property type="entry name" value="SLL1173 PROTEIN"/>
    <property type="match status" value="1"/>
</dbReference>
<accession>A0ABR6I731</accession>
<keyword evidence="2" id="KW-0808">Transferase</keyword>
<name>A0ABR6I731_9SPHI</name>
<sequence length="202" mass="21835">MKNMITHDLQQQIFGMAKNCGLFIDIGCNVGVMTIGALLHHQQLKAIALDPSQTAVKLVKRSVKANKLGDRCTVVNAAVGDADGTAHFTDSLGNAMAAVQADGDIVKQLSLSNILNAYPDVKKLVKIDTEGFETVILKDLDNVKNKQDVTFIIEVHNLGYNNGNPSQVFSMLKKQDAIIKSLNGEEITSLPDGEISQILVSF</sequence>
<proteinExistence type="predicted"/>
<evidence type="ECO:0000313" key="3">
    <source>
        <dbReference type="Proteomes" id="UP000583101"/>
    </source>
</evidence>
<dbReference type="PANTHER" id="PTHR34203">
    <property type="entry name" value="METHYLTRANSFERASE, FKBM FAMILY PROTEIN"/>
    <property type="match status" value="1"/>
</dbReference>
<keyword evidence="3" id="KW-1185">Reference proteome</keyword>
<comment type="caution">
    <text evidence="2">The sequence shown here is derived from an EMBL/GenBank/DDBJ whole genome shotgun (WGS) entry which is preliminary data.</text>
</comment>
<reference evidence="2 3" key="1">
    <citation type="submission" date="2020-08" db="EMBL/GenBank/DDBJ databases">
        <title>Genomic Encyclopedia of Type Strains, Phase IV (KMG-IV): sequencing the most valuable type-strain genomes for metagenomic binning, comparative biology and taxonomic classification.</title>
        <authorList>
            <person name="Goeker M."/>
        </authorList>
    </citation>
    <scope>NUCLEOTIDE SEQUENCE [LARGE SCALE GENOMIC DNA]</scope>
    <source>
        <strain evidence="2 3">DSM 100995</strain>
    </source>
</reference>
<protein>
    <submittedName>
        <fullName evidence="2">FkbM family methyltransferase</fullName>
    </submittedName>
</protein>
<dbReference type="Pfam" id="PF05050">
    <property type="entry name" value="Methyltransf_21"/>
    <property type="match status" value="1"/>
</dbReference>
<dbReference type="InterPro" id="IPR052514">
    <property type="entry name" value="SAM-dependent_MTase"/>
</dbReference>
<dbReference type="InterPro" id="IPR029063">
    <property type="entry name" value="SAM-dependent_MTases_sf"/>
</dbReference>
<dbReference type="Gene3D" id="3.40.50.150">
    <property type="entry name" value="Vaccinia Virus protein VP39"/>
    <property type="match status" value="1"/>
</dbReference>
<keyword evidence="2" id="KW-0489">Methyltransferase</keyword>
<organism evidence="2 3">
    <name type="scientific">Mucilaginibacter phyllosphaerae</name>
    <dbReference type="NCBI Taxonomy" id="1812349"/>
    <lineage>
        <taxon>Bacteria</taxon>
        <taxon>Pseudomonadati</taxon>
        <taxon>Bacteroidota</taxon>
        <taxon>Sphingobacteriia</taxon>
        <taxon>Sphingobacteriales</taxon>
        <taxon>Sphingobacteriaceae</taxon>
        <taxon>Mucilaginibacter</taxon>
    </lineage>
</organism>
<dbReference type="GO" id="GO:0008168">
    <property type="term" value="F:methyltransferase activity"/>
    <property type="evidence" value="ECO:0007669"/>
    <property type="project" value="UniProtKB-KW"/>
</dbReference>
<dbReference type="GO" id="GO:0032259">
    <property type="term" value="P:methylation"/>
    <property type="evidence" value="ECO:0007669"/>
    <property type="project" value="UniProtKB-KW"/>
</dbReference>
<dbReference type="Proteomes" id="UP000583101">
    <property type="component" value="Unassembled WGS sequence"/>
</dbReference>
<feature type="domain" description="Methyltransferase FkbM" evidence="1">
    <location>
        <begin position="71"/>
        <end position="173"/>
    </location>
</feature>
<evidence type="ECO:0000259" key="1">
    <source>
        <dbReference type="Pfam" id="PF05050"/>
    </source>
</evidence>